<evidence type="ECO:0000313" key="10">
    <source>
        <dbReference type="Proteomes" id="UP000319817"/>
    </source>
</evidence>
<evidence type="ECO:0000256" key="4">
    <source>
        <dbReference type="ARBA" id="ARBA00023274"/>
    </source>
</evidence>
<dbReference type="InterPro" id="IPR020056">
    <property type="entry name" value="Rbsml_bL25/Gln-tRNA_synth_N"/>
</dbReference>
<comment type="similarity">
    <text evidence="5">Belongs to the bacterial ribosomal protein bL25 family. CTC subfamily.</text>
</comment>
<sequence>MADVLNVVKREQTGSTASRRLRLSGQVPAVLYGHGQDNQHLAIPKADVRLLLRHHGKMVELKGAVKETALVSELHWDPLGIEVLHMDLQRVDLNERVEVTVPIHIHGEPAGTREGGIFLENQHQIDITCSAGNIPENVVMHVADLHVGANLTAADLELPEGVELISPPELVVCTVAAPKGSQSDDEAEANIGAEPEVISKGGDGDGDKE</sequence>
<evidence type="ECO:0000256" key="5">
    <source>
        <dbReference type="HAMAP-Rule" id="MF_01334"/>
    </source>
</evidence>
<dbReference type="GO" id="GO:0022625">
    <property type="term" value="C:cytosolic large ribosomal subunit"/>
    <property type="evidence" value="ECO:0007669"/>
    <property type="project" value="TreeGrafter"/>
</dbReference>
<dbReference type="CDD" id="cd00495">
    <property type="entry name" value="Ribosomal_L25_TL5_CTC"/>
    <property type="match status" value="1"/>
</dbReference>
<dbReference type="HAMAP" id="MF_01334">
    <property type="entry name" value="Ribosomal_bL25_CTC"/>
    <property type="match status" value="1"/>
</dbReference>
<dbReference type="Gene3D" id="2.40.240.10">
    <property type="entry name" value="Ribosomal Protein L25, Chain P"/>
    <property type="match status" value="1"/>
</dbReference>
<dbReference type="InterPro" id="IPR029751">
    <property type="entry name" value="Ribosomal_L25_dom"/>
</dbReference>
<dbReference type="GO" id="GO:0008097">
    <property type="term" value="F:5S rRNA binding"/>
    <property type="evidence" value="ECO:0007669"/>
    <property type="project" value="InterPro"/>
</dbReference>
<dbReference type="RefSeq" id="WP_145419611.1">
    <property type="nucleotide sequence ID" value="NZ_CP036526.1"/>
</dbReference>
<feature type="domain" description="Large ribosomal subunit protein bL25 beta" evidence="8">
    <location>
        <begin position="97"/>
        <end position="179"/>
    </location>
</feature>
<dbReference type="Proteomes" id="UP000319817">
    <property type="component" value="Chromosome"/>
</dbReference>
<dbReference type="InterPro" id="IPR037121">
    <property type="entry name" value="Ribosomal_bL25_C"/>
</dbReference>
<evidence type="ECO:0000313" key="9">
    <source>
        <dbReference type="EMBL" id="QDT11844.1"/>
    </source>
</evidence>
<evidence type="ECO:0000259" key="7">
    <source>
        <dbReference type="Pfam" id="PF01386"/>
    </source>
</evidence>
<evidence type="ECO:0000256" key="3">
    <source>
        <dbReference type="ARBA" id="ARBA00022980"/>
    </source>
</evidence>
<dbReference type="NCBIfam" id="TIGR00731">
    <property type="entry name" value="bL25_bact_ctc"/>
    <property type="match status" value="1"/>
</dbReference>
<comment type="subunit">
    <text evidence="5">Part of the 50S ribosomal subunit; part of the 5S rRNA/L5/L18/L25 subcomplex. Contacts the 5S rRNA. Binds to the 5S rRNA independently of L5 and L18.</text>
</comment>
<gene>
    <name evidence="5 9" type="primary">rplY</name>
    <name evidence="5" type="synonym">ctc</name>
    <name evidence="9" type="ORF">K239x_38460</name>
</gene>
<keyword evidence="2 5" id="KW-0694">RNA-binding</keyword>
<organism evidence="9 10">
    <name type="scientific">Stieleria marina</name>
    <dbReference type="NCBI Taxonomy" id="1930275"/>
    <lineage>
        <taxon>Bacteria</taxon>
        <taxon>Pseudomonadati</taxon>
        <taxon>Planctomycetota</taxon>
        <taxon>Planctomycetia</taxon>
        <taxon>Pirellulales</taxon>
        <taxon>Pirellulaceae</taxon>
        <taxon>Stieleria</taxon>
    </lineage>
</organism>
<dbReference type="Gene3D" id="2.170.120.20">
    <property type="entry name" value="Ribosomal protein L25, beta domain"/>
    <property type="match status" value="1"/>
</dbReference>
<dbReference type="SUPFAM" id="SSF50715">
    <property type="entry name" value="Ribosomal protein L25-like"/>
    <property type="match status" value="1"/>
</dbReference>
<comment type="function">
    <text evidence="5">This is one of the proteins that binds to the 5S RNA in the ribosome where it forms part of the central protuberance.</text>
</comment>
<proteinExistence type="inferred from homology"/>
<dbReference type="PANTHER" id="PTHR33284:SF1">
    <property type="entry name" value="RIBOSOMAL PROTEIN L25_GLN-TRNA SYNTHETASE, ANTI-CODON-BINDING DOMAIN-CONTAINING PROTEIN"/>
    <property type="match status" value="1"/>
</dbReference>
<dbReference type="GO" id="GO:0003735">
    <property type="term" value="F:structural constituent of ribosome"/>
    <property type="evidence" value="ECO:0007669"/>
    <property type="project" value="InterPro"/>
</dbReference>
<feature type="domain" description="Large ribosomal subunit protein bL25 L25" evidence="7">
    <location>
        <begin position="5"/>
        <end position="88"/>
    </location>
</feature>
<evidence type="ECO:0000256" key="1">
    <source>
        <dbReference type="ARBA" id="ARBA00022730"/>
    </source>
</evidence>
<dbReference type="InterPro" id="IPR011035">
    <property type="entry name" value="Ribosomal_bL25/Gln-tRNA_synth"/>
</dbReference>
<keyword evidence="4 5" id="KW-0687">Ribonucleoprotein</keyword>
<dbReference type="InterPro" id="IPR020057">
    <property type="entry name" value="Ribosomal_bL25_b-dom"/>
</dbReference>
<protein>
    <recommendedName>
        <fullName evidence="5">Large ribosomal subunit protein bL25</fullName>
    </recommendedName>
    <alternativeName>
        <fullName evidence="5">General stress protein CTC</fullName>
    </alternativeName>
</protein>
<dbReference type="GO" id="GO:0006412">
    <property type="term" value="P:translation"/>
    <property type="evidence" value="ECO:0007669"/>
    <property type="project" value="UniProtKB-UniRule"/>
</dbReference>
<dbReference type="Pfam" id="PF01386">
    <property type="entry name" value="Ribosomal_L25p"/>
    <property type="match status" value="1"/>
</dbReference>
<evidence type="ECO:0000256" key="6">
    <source>
        <dbReference type="SAM" id="MobiDB-lite"/>
    </source>
</evidence>
<name>A0A517NXI6_9BACT</name>
<dbReference type="AlphaFoldDB" id="A0A517NXI6"/>
<dbReference type="PANTHER" id="PTHR33284">
    <property type="entry name" value="RIBOSOMAL PROTEIN L25/GLN-TRNA SYNTHETASE, ANTI-CODON-BINDING DOMAIN-CONTAINING PROTEIN"/>
    <property type="match status" value="1"/>
</dbReference>
<dbReference type="InterPro" id="IPR001021">
    <property type="entry name" value="Ribosomal_bL25_long"/>
</dbReference>
<dbReference type="InterPro" id="IPR020930">
    <property type="entry name" value="Ribosomal_uL5_bac-type"/>
</dbReference>
<evidence type="ECO:0000259" key="8">
    <source>
        <dbReference type="Pfam" id="PF14693"/>
    </source>
</evidence>
<keyword evidence="3 5" id="KW-0689">Ribosomal protein</keyword>
<feature type="region of interest" description="Disordered" evidence="6">
    <location>
        <begin position="177"/>
        <end position="209"/>
    </location>
</feature>
<dbReference type="OrthoDB" id="9790002at2"/>
<keyword evidence="10" id="KW-1185">Reference proteome</keyword>
<keyword evidence="1 5" id="KW-0699">rRNA-binding</keyword>
<dbReference type="Pfam" id="PF14693">
    <property type="entry name" value="Ribosomal_TL5_C"/>
    <property type="match status" value="1"/>
</dbReference>
<dbReference type="EMBL" id="CP036526">
    <property type="protein sequence ID" value="QDT11844.1"/>
    <property type="molecule type" value="Genomic_DNA"/>
</dbReference>
<evidence type="ECO:0000256" key="2">
    <source>
        <dbReference type="ARBA" id="ARBA00022884"/>
    </source>
</evidence>
<accession>A0A517NXI6</accession>
<reference evidence="9 10" key="1">
    <citation type="submission" date="2019-02" db="EMBL/GenBank/DDBJ databases">
        <title>Deep-cultivation of Planctomycetes and their phenomic and genomic characterization uncovers novel biology.</title>
        <authorList>
            <person name="Wiegand S."/>
            <person name="Jogler M."/>
            <person name="Boedeker C."/>
            <person name="Pinto D."/>
            <person name="Vollmers J."/>
            <person name="Rivas-Marin E."/>
            <person name="Kohn T."/>
            <person name="Peeters S.H."/>
            <person name="Heuer A."/>
            <person name="Rast P."/>
            <person name="Oberbeckmann S."/>
            <person name="Bunk B."/>
            <person name="Jeske O."/>
            <person name="Meyerdierks A."/>
            <person name="Storesund J.E."/>
            <person name="Kallscheuer N."/>
            <person name="Luecker S."/>
            <person name="Lage O.M."/>
            <person name="Pohl T."/>
            <person name="Merkel B.J."/>
            <person name="Hornburger P."/>
            <person name="Mueller R.-W."/>
            <person name="Bruemmer F."/>
            <person name="Labrenz M."/>
            <person name="Spormann A.M."/>
            <person name="Op den Camp H."/>
            <person name="Overmann J."/>
            <person name="Amann R."/>
            <person name="Jetten M.S.M."/>
            <person name="Mascher T."/>
            <person name="Medema M.H."/>
            <person name="Devos D.P."/>
            <person name="Kaster A.-K."/>
            <person name="Ovreas L."/>
            <person name="Rohde M."/>
            <person name="Galperin M.Y."/>
            <person name="Jogler C."/>
        </authorList>
    </citation>
    <scope>NUCLEOTIDE SEQUENCE [LARGE SCALE GENOMIC DNA]</scope>
    <source>
        <strain evidence="9 10">K23_9</strain>
    </source>
</reference>